<reference evidence="2" key="1">
    <citation type="submission" date="2015-11" db="EMBL/GenBank/DDBJ databases">
        <authorList>
            <person name="Seth-Smith H.M.B."/>
        </authorList>
    </citation>
    <scope>NUCLEOTIDE SEQUENCE [LARGE SCALE GENOMIC DNA]</scope>
    <source>
        <strain evidence="2">2013Ark11</strain>
    </source>
</reference>
<keyword evidence="2" id="KW-1185">Reference proteome</keyword>
<protein>
    <submittedName>
        <fullName evidence="1">Uncharacterized protein</fullName>
    </submittedName>
</protein>
<evidence type="ECO:0000313" key="1">
    <source>
        <dbReference type="EMBL" id="CUT17517.1"/>
    </source>
</evidence>
<gene>
    <name evidence="1" type="ORF">Ark11_0681</name>
</gene>
<dbReference type="STRING" id="1561003.Ark11_0681"/>
<evidence type="ECO:0000313" key="2">
    <source>
        <dbReference type="Proteomes" id="UP000198651"/>
    </source>
</evidence>
<name>A0A0S4M5J6_9BURK</name>
<dbReference type="RefSeq" id="WP_157722256.1">
    <property type="nucleotide sequence ID" value="NZ_LN906597.1"/>
</dbReference>
<sequence length="435" mass="49186">MLAITIVIVVSCEQLVFVGELRLPFPGKEGLYQELSDRLSGRVLDGLTQSDSGFYQTNRLTVVADTQKFTESQWSAVLQNYGDSPLKALSGAGHGILSLFFGQYLRTSWVQLLKLRFFFNGKSRGDGQFRSAVFQISFHLGYVLQSLLSFRHVRDEERFESVAKHIVAIHSLVLSLSNTLNDVFYDVVFQRLVMHVYTISYEEKSVDWFLSIITILSQKNVLKIINSVQKISQGDPRCAGLGFELLKGISATISRIVLSRLHSFSTDDLRIFTNLPGSLSVSVLNAQGKEERIHVLSAVINEIYGRLDYSGWFLSAYESKRVAVIDFFEKLMEAVLRSEDEFRSVYWGLVNFLGQLKEEIGCSVVGALETSLMRLKAKLLESVTDVYSEKQLAHLLHSCKKDMLLWFLQTSGSGSLFYSYVKSVIESRYGIRSFD</sequence>
<organism evidence="1 2">
    <name type="scientific">Candidatus Ichthyocystis hellenicum</name>
    <dbReference type="NCBI Taxonomy" id="1561003"/>
    <lineage>
        <taxon>Bacteria</taxon>
        <taxon>Pseudomonadati</taxon>
        <taxon>Pseudomonadota</taxon>
        <taxon>Betaproteobacteria</taxon>
        <taxon>Burkholderiales</taxon>
        <taxon>Candidatus Ichthyocystis</taxon>
    </lineage>
</organism>
<dbReference type="OrthoDB" id="9865533at2"/>
<proteinExistence type="predicted"/>
<dbReference type="Proteomes" id="UP000198651">
    <property type="component" value="Chromosome I"/>
</dbReference>
<accession>A0A0S4M5J6</accession>
<dbReference type="EMBL" id="LN906597">
    <property type="protein sequence ID" value="CUT17517.1"/>
    <property type="molecule type" value="Genomic_DNA"/>
</dbReference>
<dbReference type="AlphaFoldDB" id="A0A0S4M5J6"/>